<reference evidence="1 2" key="1">
    <citation type="submission" date="2013-11" db="EMBL/GenBank/DDBJ databases">
        <title>Genome sequencing of Stegodyphus mimosarum.</title>
        <authorList>
            <person name="Bechsgaard J."/>
        </authorList>
    </citation>
    <scope>NUCLEOTIDE SEQUENCE [LARGE SCALE GENOMIC DNA]</scope>
</reference>
<proteinExistence type="predicted"/>
<gene>
    <name evidence="1" type="ORF">X975_25084</name>
</gene>
<sequence>MKGTISSNIVDPAGNIIGESIITVENNERSNLPAVVQMTEMKEHHTVINIKKERLSPVNVIEQQS</sequence>
<keyword evidence="2" id="KW-1185">Reference proteome</keyword>
<evidence type="ECO:0000313" key="1">
    <source>
        <dbReference type="EMBL" id="KFM63241.1"/>
    </source>
</evidence>
<evidence type="ECO:0000313" key="2">
    <source>
        <dbReference type="Proteomes" id="UP000054359"/>
    </source>
</evidence>
<protein>
    <submittedName>
        <fullName evidence="1">Uncharacterized protein</fullName>
    </submittedName>
</protein>
<feature type="non-terminal residue" evidence="1">
    <location>
        <position position="65"/>
    </location>
</feature>
<dbReference type="EMBL" id="KK114762">
    <property type="protein sequence ID" value="KFM63241.1"/>
    <property type="molecule type" value="Genomic_DNA"/>
</dbReference>
<dbReference type="AlphaFoldDB" id="A0A087TDQ2"/>
<dbReference type="Proteomes" id="UP000054359">
    <property type="component" value="Unassembled WGS sequence"/>
</dbReference>
<organism evidence="1 2">
    <name type="scientific">Stegodyphus mimosarum</name>
    <name type="common">African social velvet spider</name>
    <dbReference type="NCBI Taxonomy" id="407821"/>
    <lineage>
        <taxon>Eukaryota</taxon>
        <taxon>Metazoa</taxon>
        <taxon>Ecdysozoa</taxon>
        <taxon>Arthropoda</taxon>
        <taxon>Chelicerata</taxon>
        <taxon>Arachnida</taxon>
        <taxon>Araneae</taxon>
        <taxon>Araneomorphae</taxon>
        <taxon>Entelegynae</taxon>
        <taxon>Eresoidea</taxon>
        <taxon>Eresidae</taxon>
        <taxon>Stegodyphus</taxon>
    </lineage>
</organism>
<name>A0A087TDQ2_STEMI</name>
<accession>A0A087TDQ2</accession>